<keyword evidence="4" id="KW-0963">Cytoplasm</keyword>
<keyword evidence="5" id="KW-0547">Nucleotide-binding</keyword>
<dbReference type="FunFam" id="3.30.70.3280:FF:000001">
    <property type="entry name" value="Peptide chain release factor 3"/>
    <property type="match status" value="1"/>
</dbReference>
<evidence type="ECO:0000256" key="8">
    <source>
        <dbReference type="SAM" id="SignalP"/>
    </source>
</evidence>
<dbReference type="SUPFAM" id="SSF52540">
    <property type="entry name" value="P-loop containing nucleoside triphosphate hydrolases"/>
    <property type="match status" value="1"/>
</dbReference>
<dbReference type="AlphaFoldDB" id="A0A7S4AKR9"/>
<dbReference type="InterPro" id="IPR031157">
    <property type="entry name" value="G_TR_CS"/>
</dbReference>
<dbReference type="HAMAP" id="MF_00072">
    <property type="entry name" value="Rel_fac_3"/>
    <property type="match status" value="1"/>
</dbReference>
<dbReference type="InterPro" id="IPR004548">
    <property type="entry name" value="PrfC"/>
</dbReference>
<dbReference type="NCBIfam" id="NF001964">
    <property type="entry name" value="PRK00741.1"/>
    <property type="match status" value="1"/>
</dbReference>
<dbReference type="Gene3D" id="3.30.70.3280">
    <property type="entry name" value="Peptide chain release factor 3, domain III"/>
    <property type="match status" value="1"/>
</dbReference>
<dbReference type="NCBIfam" id="TIGR00231">
    <property type="entry name" value="small_GTP"/>
    <property type="match status" value="1"/>
</dbReference>
<dbReference type="PANTHER" id="PTHR43556">
    <property type="entry name" value="PEPTIDE CHAIN RELEASE FACTOR RF3"/>
    <property type="match status" value="1"/>
</dbReference>
<evidence type="ECO:0000256" key="1">
    <source>
        <dbReference type="ARBA" id="ARBA00004229"/>
    </source>
</evidence>
<keyword evidence="8" id="KW-0732">Signal</keyword>
<dbReference type="InterPro" id="IPR009000">
    <property type="entry name" value="Transl_B-barrel_sf"/>
</dbReference>
<proteinExistence type="inferred from homology"/>
<evidence type="ECO:0000256" key="2">
    <source>
        <dbReference type="ARBA" id="ARBA00004496"/>
    </source>
</evidence>
<dbReference type="GO" id="GO:0003924">
    <property type="term" value="F:GTPase activity"/>
    <property type="evidence" value="ECO:0007669"/>
    <property type="project" value="InterPro"/>
</dbReference>
<dbReference type="Gene3D" id="3.40.50.300">
    <property type="entry name" value="P-loop containing nucleotide triphosphate hydrolases"/>
    <property type="match status" value="2"/>
</dbReference>
<feature type="domain" description="Tr-type G" evidence="9">
    <location>
        <begin position="77"/>
        <end position="348"/>
    </location>
</feature>
<evidence type="ECO:0000256" key="3">
    <source>
        <dbReference type="ARBA" id="ARBA00009978"/>
    </source>
</evidence>
<dbReference type="GO" id="GO:0005829">
    <property type="term" value="C:cytosol"/>
    <property type="evidence" value="ECO:0007669"/>
    <property type="project" value="TreeGrafter"/>
</dbReference>
<dbReference type="PROSITE" id="PS51722">
    <property type="entry name" value="G_TR_2"/>
    <property type="match status" value="1"/>
</dbReference>
<dbReference type="GO" id="GO:0005525">
    <property type="term" value="F:GTP binding"/>
    <property type="evidence" value="ECO:0007669"/>
    <property type="project" value="UniProtKB-KW"/>
</dbReference>
<dbReference type="Pfam" id="PF00009">
    <property type="entry name" value="GTP_EFTU"/>
    <property type="match status" value="1"/>
</dbReference>
<dbReference type="PROSITE" id="PS00301">
    <property type="entry name" value="G_TR_1"/>
    <property type="match status" value="1"/>
</dbReference>
<keyword evidence="7" id="KW-0342">GTP-binding</keyword>
<dbReference type="NCBIfam" id="TIGR00503">
    <property type="entry name" value="prfC"/>
    <property type="match status" value="1"/>
</dbReference>
<dbReference type="InterPro" id="IPR035647">
    <property type="entry name" value="EFG_III/V"/>
</dbReference>
<dbReference type="InterPro" id="IPR038467">
    <property type="entry name" value="RF3_dom_3_sf"/>
</dbReference>
<dbReference type="GO" id="GO:0016150">
    <property type="term" value="F:translation release factor activity, codon nonspecific"/>
    <property type="evidence" value="ECO:0007669"/>
    <property type="project" value="TreeGrafter"/>
</dbReference>
<evidence type="ECO:0000256" key="4">
    <source>
        <dbReference type="ARBA" id="ARBA00022490"/>
    </source>
</evidence>
<name>A0A7S4AKR9_9STRA</name>
<reference evidence="10" key="1">
    <citation type="submission" date="2021-01" db="EMBL/GenBank/DDBJ databases">
        <authorList>
            <person name="Corre E."/>
            <person name="Pelletier E."/>
            <person name="Niang G."/>
            <person name="Scheremetjew M."/>
            <person name="Finn R."/>
            <person name="Kale V."/>
            <person name="Holt S."/>
            <person name="Cochrane G."/>
            <person name="Meng A."/>
            <person name="Brown T."/>
            <person name="Cohen L."/>
        </authorList>
    </citation>
    <scope>NUCLEOTIDE SEQUENCE</scope>
    <source>
        <strain evidence="10">10249 10 AB</strain>
    </source>
</reference>
<evidence type="ECO:0000256" key="5">
    <source>
        <dbReference type="ARBA" id="ARBA00022741"/>
    </source>
</evidence>
<dbReference type="InterPro" id="IPR005225">
    <property type="entry name" value="Small_GTP-bd"/>
</dbReference>
<dbReference type="FunFam" id="3.40.50.300:FF:000542">
    <property type="entry name" value="Peptide chain release factor 3"/>
    <property type="match status" value="1"/>
</dbReference>
<dbReference type="SUPFAM" id="SSF50447">
    <property type="entry name" value="Translation proteins"/>
    <property type="match status" value="1"/>
</dbReference>
<dbReference type="InterPro" id="IPR027417">
    <property type="entry name" value="P-loop_NTPase"/>
</dbReference>
<dbReference type="InterPro" id="IPR053905">
    <property type="entry name" value="EF-G-like_DII"/>
</dbReference>
<evidence type="ECO:0000256" key="6">
    <source>
        <dbReference type="ARBA" id="ARBA00022917"/>
    </source>
</evidence>
<dbReference type="GO" id="GO:0009507">
    <property type="term" value="C:chloroplast"/>
    <property type="evidence" value="ECO:0007669"/>
    <property type="project" value="UniProtKB-SubCell"/>
</dbReference>
<dbReference type="PRINTS" id="PR00315">
    <property type="entry name" value="ELONGATNFCT"/>
</dbReference>
<gene>
    <name evidence="10" type="ORF">PAUS00366_LOCUS11186</name>
</gene>
<feature type="chain" id="PRO_5030890062" description="Tr-type G domain-containing protein" evidence="8">
    <location>
        <begin position="30"/>
        <end position="620"/>
    </location>
</feature>
<evidence type="ECO:0000313" key="10">
    <source>
        <dbReference type="EMBL" id="CAE0718432.1"/>
    </source>
</evidence>
<dbReference type="PANTHER" id="PTHR43556:SF2">
    <property type="entry name" value="PEPTIDE CHAIN RELEASE FACTOR RF3"/>
    <property type="match status" value="1"/>
</dbReference>
<dbReference type="EMBL" id="HBIX01015390">
    <property type="protein sequence ID" value="CAE0718432.1"/>
    <property type="molecule type" value="Transcribed_RNA"/>
</dbReference>
<dbReference type="Pfam" id="PF16658">
    <property type="entry name" value="RF3_C"/>
    <property type="match status" value="1"/>
</dbReference>
<dbReference type="Pfam" id="PF22042">
    <property type="entry name" value="EF-G_D2"/>
    <property type="match status" value="1"/>
</dbReference>
<accession>A0A7S4AKR9</accession>
<dbReference type="SUPFAM" id="SSF54980">
    <property type="entry name" value="EF-G C-terminal domain-like"/>
    <property type="match status" value="1"/>
</dbReference>
<organism evidence="10">
    <name type="scientific">Pseudo-nitzschia australis</name>
    <dbReference type="NCBI Taxonomy" id="44445"/>
    <lineage>
        <taxon>Eukaryota</taxon>
        <taxon>Sar</taxon>
        <taxon>Stramenopiles</taxon>
        <taxon>Ochrophyta</taxon>
        <taxon>Bacillariophyta</taxon>
        <taxon>Bacillariophyceae</taxon>
        <taxon>Bacillariophycidae</taxon>
        <taxon>Bacillariales</taxon>
        <taxon>Bacillariaceae</taxon>
        <taxon>Pseudo-nitzschia</taxon>
    </lineage>
</organism>
<evidence type="ECO:0000259" key="9">
    <source>
        <dbReference type="PROSITE" id="PS51722"/>
    </source>
</evidence>
<evidence type="ECO:0000256" key="7">
    <source>
        <dbReference type="ARBA" id="ARBA00023134"/>
    </source>
</evidence>
<protein>
    <recommendedName>
        <fullName evidence="9">Tr-type G domain-containing protein</fullName>
    </recommendedName>
</protein>
<feature type="signal peptide" evidence="8">
    <location>
        <begin position="1"/>
        <end position="29"/>
    </location>
</feature>
<comment type="subcellular location">
    <subcellularLocation>
        <location evidence="2">Cytoplasm</location>
    </subcellularLocation>
    <subcellularLocation>
        <location evidence="1">Plastid</location>
        <location evidence="1">Chloroplast</location>
    </subcellularLocation>
</comment>
<sequence length="620" mass="69474">MIRSSHNFAEFAIILVLGLLHRHQHRCDAFALFPSGHGADVYTASRTITSSISTTSTTCLYNNNNDDAVAAPKHEIDRRRNLAIISHPDSGKTTMTEKLLLYGGALQQAGAVRQKAEQRATQSDFMEMEKERGISISSTVMNFDYQGFRLNILDTPGHQDFSEDTYRALAAADNAIMLLDAAKGLEPQTRKLFEVCRLRGLPLFTFCNKMDRPSLSPYELMDQIQEEFDLESFPILWPIGDGERFKGVLDRLEEVVHLYQKPIKRGAKAEVVEVPFSETEKLRELIDDQELFDQLMEDKELLDELIEPLDMERVLDGEQTPLFFGSAMTNFGVQLFLDKFLKMGTKPTQRAAVSGDSKNSDESGEVPVLPEHQEFTGFIFKTQANLDPKHRDRLAYVRVVSGVYEKGMKVGHSRSKAGKKYNLAQAQALFGSDRSAVEIAYPGDVIGINNPGSFAIGDTLFTGSDRVAFPGIPSFSPEKFAYIRSPNPSDYKSFRKGIDQLLAEGAVQALRQRNDDGGGPLMLAAVGQLQFEVVQARLENEYKVESLMEPLGYSLARWADGGWDAVDKADADGKLFGIMIVQDRWGRPVLLFRNDWKAASLMEEEKDLQLKPWSQPPDFE</sequence>
<dbReference type="InterPro" id="IPR000795">
    <property type="entry name" value="T_Tr_GTP-bd_dom"/>
</dbReference>
<keyword evidence="6" id="KW-0648">Protein biosynthesis</keyword>
<comment type="similarity">
    <text evidence="3">Belongs to the TRAFAC class translation factor GTPase superfamily. Classic translation factor GTPase family. PrfC subfamily.</text>
</comment>
<dbReference type="InterPro" id="IPR032090">
    <property type="entry name" value="RF3_C"/>
</dbReference>